<dbReference type="Proteomes" id="UP000239872">
    <property type="component" value="Unassembled WGS sequence"/>
</dbReference>
<keyword evidence="4" id="KW-1185">Reference proteome</keyword>
<evidence type="ECO:0000256" key="1">
    <source>
        <dbReference type="SAM" id="Phobius"/>
    </source>
</evidence>
<dbReference type="InterPro" id="IPR002656">
    <property type="entry name" value="Acyl_transf_3_dom"/>
</dbReference>
<feature type="domain" description="Acyltransferase 3" evidence="2">
    <location>
        <begin position="5"/>
        <end position="348"/>
    </location>
</feature>
<accession>A0A2S7STW9</accession>
<name>A0A2S7STW9_9BACT</name>
<evidence type="ECO:0000259" key="2">
    <source>
        <dbReference type="Pfam" id="PF01757"/>
    </source>
</evidence>
<dbReference type="AlphaFoldDB" id="A0A2S7STW9"/>
<sequence>MKYIKGFDTLRAFAVLFVMIEHKGVWFDDTVPNGRFIKEVIIPDGGFGVFLFFVLSGFLITGILLKERDEHEVGTKSMVANFFMRRALRIFPIYFLLLFFLYAINYTGIRDIFFYHLTYTTNILCYRTNQWNSFSHVWTLCVEEQFYLFWPWLIIFVSKKYLKYVFLFSILTGIVSTWYCMDIRGHMGPLLVFNCFDSFGIGGLLAYSQMNEKYRVRFQQWLKWAGGFALAIYLYWKIGAFMRVTTHGFIFSKTITSILAAWLISLVVNARPSFFRRHFLENRLLTFVGRISYGIYLYHYVYNALVYCQLNDFLSKITTGFPALNLLVNDSHFFYWLHIVLVIALSACSYYIIERPFLKLKKFFGNNDEVVVKPLG</sequence>
<dbReference type="PANTHER" id="PTHR23028:SF53">
    <property type="entry name" value="ACYL_TRANSF_3 DOMAIN-CONTAINING PROTEIN"/>
    <property type="match status" value="1"/>
</dbReference>
<feature type="transmembrane region" description="Helical" evidence="1">
    <location>
        <begin position="137"/>
        <end position="157"/>
    </location>
</feature>
<keyword evidence="1" id="KW-0812">Transmembrane</keyword>
<keyword evidence="1" id="KW-0472">Membrane</keyword>
<dbReference type="OrthoDB" id="290051at2"/>
<dbReference type="InterPro" id="IPR050879">
    <property type="entry name" value="Acyltransferase_3"/>
</dbReference>
<dbReference type="GO" id="GO:0000271">
    <property type="term" value="P:polysaccharide biosynthetic process"/>
    <property type="evidence" value="ECO:0007669"/>
    <property type="project" value="TreeGrafter"/>
</dbReference>
<organism evidence="3 4">
    <name type="scientific">Flavipsychrobacter stenotrophus</name>
    <dbReference type="NCBI Taxonomy" id="2077091"/>
    <lineage>
        <taxon>Bacteria</taxon>
        <taxon>Pseudomonadati</taxon>
        <taxon>Bacteroidota</taxon>
        <taxon>Chitinophagia</taxon>
        <taxon>Chitinophagales</taxon>
        <taxon>Chitinophagaceae</taxon>
        <taxon>Flavipsychrobacter</taxon>
    </lineage>
</organism>
<dbReference type="GO" id="GO:0016747">
    <property type="term" value="F:acyltransferase activity, transferring groups other than amino-acyl groups"/>
    <property type="evidence" value="ECO:0007669"/>
    <property type="project" value="InterPro"/>
</dbReference>
<dbReference type="PANTHER" id="PTHR23028">
    <property type="entry name" value="ACETYLTRANSFERASE"/>
    <property type="match status" value="1"/>
</dbReference>
<dbReference type="GO" id="GO:0016020">
    <property type="term" value="C:membrane"/>
    <property type="evidence" value="ECO:0007669"/>
    <property type="project" value="TreeGrafter"/>
</dbReference>
<dbReference type="Pfam" id="PF01757">
    <property type="entry name" value="Acyl_transf_3"/>
    <property type="match status" value="1"/>
</dbReference>
<keyword evidence="1" id="KW-1133">Transmembrane helix</keyword>
<evidence type="ECO:0000313" key="3">
    <source>
        <dbReference type="EMBL" id="PQJ10178.1"/>
    </source>
</evidence>
<feature type="transmembrane region" description="Helical" evidence="1">
    <location>
        <begin position="221"/>
        <end position="238"/>
    </location>
</feature>
<gene>
    <name evidence="3" type="ORF">CJD36_015915</name>
</gene>
<feature type="transmembrane region" description="Helical" evidence="1">
    <location>
        <begin position="333"/>
        <end position="353"/>
    </location>
</feature>
<protein>
    <recommendedName>
        <fullName evidence="2">Acyltransferase 3 domain-containing protein</fullName>
    </recommendedName>
</protein>
<feature type="transmembrane region" description="Helical" evidence="1">
    <location>
        <begin position="164"/>
        <end position="181"/>
    </location>
</feature>
<comment type="caution">
    <text evidence="3">The sequence shown here is derived from an EMBL/GenBank/DDBJ whole genome shotgun (WGS) entry which is preliminary data.</text>
</comment>
<reference evidence="3 4" key="1">
    <citation type="submission" date="2018-01" db="EMBL/GenBank/DDBJ databases">
        <title>A novel member of the phylum Bacteroidetes isolated from glacier ice.</title>
        <authorList>
            <person name="Liu Q."/>
            <person name="Xin Y.-H."/>
        </authorList>
    </citation>
    <scope>NUCLEOTIDE SEQUENCE [LARGE SCALE GENOMIC DNA]</scope>
    <source>
        <strain evidence="3 4">RB1R16</strain>
    </source>
</reference>
<feature type="transmembrane region" description="Helical" evidence="1">
    <location>
        <begin position="47"/>
        <end position="65"/>
    </location>
</feature>
<feature type="transmembrane region" description="Helical" evidence="1">
    <location>
        <begin position="187"/>
        <end position="209"/>
    </location>
</feature>
<feature type="transmembrane region" description="Helical" evidence="1">
    <location>
        <begin position="250"/>
        <end position="270"/>
    </location>
</feature>
<feature type="transmembrane region" description="Helical" evidence="1">
    <location>
        <begin position="86"/>
        <end position="104"/>
    </location>
</feature>
<dbReference type="RefSeq" id="WP_105040187.1">
    <property type="nucleotide sequence ID" value="NZ_PPSL01000004.1"/>
</dbReference>
<evidence type="ECO:0000313" key="4">
    <source>
        <dbReference type="Proteomes" id="UP000239872"/>
    </source>
</evidence>
<dbReference type="EMBL" id="PPSL01000004">
    <property type="protein sequence ID" value="PQJ10178.1"/>
    <property type="molecule type" value="Genomic_DNA"/>
</dbReference>
<proteinExistence type="predicted"/>